<feature type="domain" description="3'-5' exonuclease" evidence="3">
    <location>
        <begin position="53"/>
        <end position="144"/>
    </location>
</feature>
<keyword evidence="1" id="KW-0540">Nuclease</keyword>
<evidence type="ECO:0000259" key="3">
    <source>
        <dbReference type="Pfam" id="PF01612"/>
    </source>
</evidence>
<dbReference type="PANTHER" id="PTHR13620:SF102">
    <property type="entry name" value="PROTEIN RISC-INTERACTING CLEARING 3'-5' EXORIBONUCLEASE 2"/>
    <property type="match status" value="1"/>
</dbReference>
<keyword evidence="2" id="KW-0378">Hydrolase</keyword>
<keyword evidence="5" id="KW-1185">Reference proteome</keyword>
<dbReference type="InterPro" id="IPR051132">
    <property type="entry name" value="3-5_Exonuclease_domain"/>
</dbReference>
<dbReference type="AlphaFoldDB" id="A0A1R3JMI1"/>
<comment type="caution">
    <text evidence="4">The sequence shown here is derived from an EMBL/GenBank/DDBJ whole genome shotgun (WGS) entry which is preliminary data.</text>
</comment>
<dbReference type="Gene3D" id="3.30.420.10">
    <property type="entry name" value="Ribonuclease H-like superfamily/Ribonuclease H"/>
    <property type="match status" value="1"/>
</dbReference>
<evidence type="ECO:0000313" key="4">
    <source>
        <dbReference type="EMBL" id="OMO96066.1"/>
    </source>
</evidence>
<gene>
    <name evidence="4" type="ORF">COLO4_15525</name>
</gene>
<reference evidence="5" key="1">
    <citation type="submission" date="2013-09" db="EMBL/GenBank/DDBJ databases">
        <title>Corchorus olitorius genome sequencing.</title>
        <authorList>
            <person name="Alam M."/>
            <person name="Haque M.S."/>
            <person name="Islam M.S."/>
            <person name="Emdad E.M."/>
            <person name="Islam M.M."/>
            <person name="Ahmed B."/>
            <person name="Halim A."/>
            <person name="Hossen Q.M.M."/>
            <person name="Hossain M.Z."/>
            <person name="Ahmed R."/>
            <person name="Khan M.M."/>
            <person name="Islam R."/>
            <person name="Rashid M.M."/>
            <person name="Khan S.A."/>
            <person name="Rahman M.S."/>
            <person name="Alam M."/>
            <person name="Yahiya A.S."/>
            <person name="Khan M.S."/>
            <person name="Azam M.S."/>
            <person name="Haque T."/>
            <person name="Lashkar M.Z.H."/>
            <person name="Akhand A.I."/>
            <person name="Morshed G."/>
            <person name="Roy S."/>
            <person name="Uddin K.S."/>
            <person name="Rabeya T."/>
            <person name="Hossain A.S."/>
            <person name="Chowdhury A."/>
            <person name="Snigdha A.R."/>
            <person name="Mortoza M.S."/>
            <person name="Matin S.A."/>
            <person name="Hoque S.M.E."/>
            <person name="Islam M.K."/>
            <person name="Roy D.K."/>
            <person name="Haider R."/>
            <person name="Moosa M.M."/>
            <person name="Elias S.M."/>
            <person name="Hasan A.M."/>
            <person name="Jahan S."/>
            <person name="Shafiuddin M."/>
            <person name="Mahmood N."/>
            <person name="Shommy N.S."/>
        </authorList>
    </citation>
    <scope>NUCLEOTIDE SEQUENCE [LARGE SCALE GENOMIC DNA]</scope>
    <source>
        <strain evidence="5">cv. O-4</strain>
    </source>
</reference>
<dbReference type="InterPro" id="IPR012337">
    <property type="entry name" value="RNaseH-like_sf"/>
</dbReference>
<proteinExistence type="predicted"/>
<organism evidence="4 5">
    <name type="scientific">Corchorus olitorius</name>
    <dbReference type="NCBI Taxonomy" id="93759"/>
    <lineage>
        <taxon>Eukaryota</taxon>
        <taxon>Viridiplantae</taxon>
        <taxon>Streptophyta</taxon>
        <taxon>Embryophyta</taxon>
        <taxon>Tracheophyta</taxon>
        <taxon>Spermatophyta</taxon>
        <taxon>Magnoliopsida</taxon>
        <taxon>eudicotyledons</taxon>
        <taxon>Gunneridae</taxon>
        <taxon>Pentapetalae</taxon>
        <taxon>rosids</taxon>
        <taxon>malvids</taxon>
        <taxon>Malvales</taxon>
        <taxon>Malvaceae</taxon>
        <taxon>Grewioideae</taxon>
        <taxon>Apeibeae</taxon>
        <taxon>Corchorus</taxon>
    </lineage>
</organism>
<dbReference type="STRING" id="93759.A0A1R3JMI1"/>
<dbReference type="GO" id="GO:0005737">
    <property type="term" value="C:cytoplasm"/>
    <property type="evidence" value="ECO:0007669"/>
    <property type="project" value="TreeGrafter"/>
</dbReference>
<dbReference type="InterPro" id="IPR002562">
    <property type="entry name" value="3'-5'_exonuclease_dom"/>
</dbReference>
<dbReference type="EMBL" id="AWUE01015704">
    <property type="protein sequence ID" value="OMO96066.1"/>
    <property type="molecule type" value="Genomic_DNA"/>
</dbReference>
<dbReference type="Proteomes" id="UP000187203">
    <property type="component" value="Unassembled WGS sequence"/>
</dbReference>
<dbReference type="OrthoDB" id="446462at2759"/>
<accession>A0A1R3JMI1</accession>
<dbReference type="InterPro" id="IPR036397">
    <property type="entry name" value="RNaseH_sf"/>
</dbReference>
<protein>
    <recommendedName>
        <fullName evidence="3">3'-5' exonuclease domain-containing protein</fullName>
    </recommendedName>
</protein>
<name>A0A1R3JMI1_9ROSI</name>
<dbReference type="Pfam" id="PF01612">
    <property type="entry name" value="DNA_pol_A_exo1"/>
    <property type="match status" value="1"/>
</dbReference>
<dbReference type="SUPFAM" id="SSF53098">
    <property type="entry name" value="Ribonuclease H-like"/>
    <property type="match status" value="1"/>
</dbReference>
<evidence type="ECO:0000256" key="1">
    <source>
        <dbReference type="ARBA" id="ARBA00022722"/>
    </source>
</evidence>
<evidence type="ECO:0000313" key="5">
    <source>
        <dbReference type="Proteomes" id="UP000187203"/>
    </source>
</evidence>
<sequence length="169" mass="19171">MASKKQPTVRVSESLMEDGTKLVTEEIMETGWRESAPYLKTFMQHIIERGDMIVGLDIKWRSDFSSNQPVALITFCTQIKCLLLKTNGVYSQFLQQLFGNKDIIFVGVYIKIEVKLLRKCCSLEIENVVDLSELAADVLHKPRLRAFGVRLLASEILLEPFKARSASMA</sequence>
<dbReference type="GO" id="GO:0003676">
    <property type="term" value="F:nucleic acid binding"/>
    <property type="evidence" value="ECO:0007669"/>
    <property type="project" value="InterPro"/>
</dbReference>
<dbReference type="PANTHER" id="PTHR13620">
    <property type="entry name" value="3-5 EXONUCLEASE"/>
    <property type="match status" value="1"/>
</dbReference>
<dbReference type="GO" id="GO:0006139">
    <property type="term" value="P:nucleobase-containing compound metabolic process"/>
    <property type="evidence" value="ECO:0007669"/>
    <property type="project" value="InterPro"/>
</dbReference>
<dbReference type="GO" id="GO:0008408">
    <property type="term" value="F:3'-5' exonuclease activity"/>
    <property type="evidence" value="ECO:0007669"/>
    <property type="project" value="InterPro"/>
</dbReference>
<evidence type="ECO:0000256" key="2">
    <source>
        <dbReference type="ARBA" id="ARBA00022801"/>
    </source>
</evidence>
<dbReference type="GO" id="GO:0005634">
    <property type="term" value="C:nucleus"/>
    <property type="evidence" value="ECO:0007669"/>
    <property type="project" value="TreeGrafter"/>
</dbReference>